<dbReference type="RefSeq" id="WP_144639400.1">
    <property type="nucleotide sequence ID" value="NZ_BNAX01000008.1"/>
</dbReference>
<feature type="domain" description="Acyl-CoA dehydrogenase/oxidase N-terminal" evidence="9">
    <location>
        <begin position="8"/>
        <end position="119"/>
    </location>
</feature>
<dbReference type="OrthoDB" id="4759677at2"/>
<feature type="domain" description="Acyl-CoA oxidase/dehydrogenase middle" evidence="8">
    <location>
        <begin position="123"/>
        <end position="217"/>
    </location>
</feature>
<dbReference type="AlphaFoldDB" id="A0A558AB33"/>
<organism evidence="10 11">
    <name type="scientific">Amycolatopsis acidiphila</name>
    <dbReference type="NCBI Taxonomy" id="715473"/>
    <lineage>
        <taxon>Bacteria</taxon>
        <taxon>Bacillati</taxon>
        <taxon>Actinomycetota</taxon>
        <taxon>Actinomycetes</taxon>
        <taxon>Pseudonocardiales</taxon>
        <taxon>Pseudonocardiaceae</taxon>
        <taxon>Amycolatopsis</taxon>
    </lineage>
</organism>
<dbReference type="PANTHER" id="PTHR43292">
    <property type="entry name" value="ACYL-COA DEHYDROGENASE"/>
    <property type="match status" value="1"/>
</dbReference>
<dbReference type="InterPro" id="IPR009100">
    <property type="entry name" value="AcylCoA_DH/oxidase_NM_dom_sf"/>
</dbReference>
<dbReference type="InterPro" id="IPR052161">
    <property type="entry name" value="Mycobact_Acyl-CoA_DH"/>
</dbReference>
<dbReference type="SUPFAM" id="SSF47203">
    <property type="entry name" value="Acyl-CoA dehydrogenase C-terminal domain-like"/>
    <property type="match status" value="1"/>
</dbReference>
<dbReference type="Gene3D" id="2.40.110.10">
    <property type="entry name" value="Butyryl-CoA Dehydrogenase, subunit A, domain 2"/>
    <property type="match status" value="1"/>
</dbReference>
<dbReference type="InterPro" id="IPR006091">
    <property type="entry name" value="Acyl-CoA_Oxase/DH_mid-dom"/>
</dbReference>
<dbReference type="InterPro" id="IPR046373">
    <property type="entry name" value="Acyl-CoA_Oxase/DH_mid-dom_sf"/>
</dbReference>
<proteinExistence type="inferred from homology"/>
<evidence type="ECO:0000256" key="1">
    <source>
        <dbReference type="ARBA" id="ARBA00001974"/>
    </source>
</evidence>
<evidence type="ECO:0000259" key="8">
    <source>
        <dbReference type="Pfam" id="PF02770"/>
    </source>
</evidence>
<dbReference type="FunFam" id="2.40.110.10:FF:000011">
    <property type="entry name" value="Acyl-CoA dehydrogenase FadE34"/>
    <property type="match status" value="1"/>
</dbReference>
<dbReference type="InterPro" id="IPR013786">
    <property type="entry name" value="AcylCoA_DH/ox_N"/>
</dbReference>
<accession>A0A558AB33</accession>
<comment type="caution">
    <text evidence="10">The sequence shown here is derived from an EMBL/GenBank/DDBJ whole genome shotgun (WGS) entry which is preliminary data.</text>
</comment>
<comment type="cofactor">
    <cofactor evidence="1 6">
        <name>FAD</name>
        <dbReference type="ChEBI" id="CHEBI:57692"/>
    </cofactor>
</comment>
<dbReference type="Pfam" id="PF02770">
    <property type="entry name" value="Acyl-CoA_dh_M"/>
    <property type="match status" value="1"/>
</dbReference>
<evidence type="ECO:0000256" key="4">
    <source>
        <dbReference type="ARBA" id="ARBA00022827"/>
    </source>
</evidence>
<dbReference type="Proteomes" id="UP000318578">
    <property type="component" value="Unassembled WGS sequence"/>
</dbReference>
<keyword evidence="5 6" id="KW-0560">Oxidoreductase</keyword>
<evidence type="ECO:0000259" key="9">
    <source>
        <dbReference type="Pfam" id="PF02771"/>
    </source>
</evidence>
<dbReference type="GO" id="GO:0016627">
    <property type="term" value="F:oxidoreductase activity, acting on the CH-CH group of donors"/>
    <property type="evidence" value="ECO:0007669"/>
    <property type="project" value="InterPro"/>
</dbReference>
<sequence length="389" mass="42886">MKATTPGDHEFREEVRTWLAENVPAEPQPVAIQEMREFDLNWQRTQYDGGWAGISWPAEYGGRGMTLTQQLIWYEEYALANGPDVGVNFVGLNHGGPTLIARGDDAQKSFHLPRILRGEAVWCQGFSEPEAGSDLASLRTRAVLDGDELVVTGQKIWTSYADAADYQELLVRTDSTGSKHQGITWVIADMRAPGIEVRPLRTPARDRHFAEVFYDDVRIPLSNVVGALDQGWSVAMSTLGFERGSAFMADQLALHRRLEQLIELAGEVTGPDGRRPALADDEIARRLADARAEVAALRAMTYAAVSRNARRPTPGPEGSIVKLYFAEIRQSLLRLTMDVLGPRGLTFVHRHEPDGHTGAYLYSLAASIGGGTSEVQRTIIGERVLGLPR</sequence>
<dbReference type="GO" id="GO:0050660">
    <property type="term" value="F:flavin adenine dinucleotide binding"/>
    <property type="evidence" value="ECO:0007669"/>
    <property type="project" value="InterPro"/>
</dbReference>
<dbReference type="EMBL" id="VJZA01000026">
    <property type="protein sequence ID" value="TVT21444.1"/>
    <property type="molecule type" value="Genomic_DNA"/>
</dbReference>
<dbReference type="GO" id="GO:0005886">
    <property type="term" value="C:plasma membrane"/>
    <property type="evidence" value="ECO:0007669"/>
    <property type="project" value="TreeGrafter"/>
</dbReference>
<evidence type="ECO:0000256" key="6">
    <source>
        <dbReference type="RuleBase" id="RU362125"/>
    </source>
</evidence>
<evidence type="ECO:0000256" key="5">
    <source>
        <dbReference type="ARBA" id="ARBA00023002"/>
    </source>
</evidence>
<dbReference type="InterPro" id="IPR036250">
    <property type="entry name" value="AcylCo_DH-like_C"/>
</dbReference>
<dbReference type="Gene3D" id="1.10.540.10">
    <property type="entry name" value="Acyl-CoA dehydrogenase/oxidase, N-terminal domain"/>
    <property type="match status" value="1"/>
</dbReference>
<comment type="similarity">
    <text evidence="2 6">Belongs to the acyl-CoA dehydrogenase family.</text>
</comment>
<keyword evidence="4 6" id="KW-0274">FAD</keyword>
<dbReference type="SUPFAM" id="SSF56645">
    <property type="entry name" value="Acyl-CoA dehydrogenase NM domain-like"/>
    <property type="match status" value="1"/>
</dbReference>
<dbReference type="PANTHER" id="PTHR43292:SF3">
    <property type="entry name" value="ACYL-COA DEHYDROGENASE FADE29"/>
    <property type="match status" value="1"/>
</dbReference>
<keyword evidence="3 6" id="KW-0285">Flavoprotein</keyword>
<dbReference type="InterPro" id="IPR037069">
    <property type="entry name" value="AcylCoA_DH/ox_N_sf"/>
</dbReference>
<feature type="domain" description="Acyl-CoA dehydrogenase/oxidase C-terminal" evidence="7">
    <location>
        <begin position="229"/>
        <end position="385"/>
    </location>
</feature>
<evidence type="ECO:0000256" key="2">
    <source>
        <dbReference type="ARBA" id="ARBA00009347"/>
    </source>
</evidence>
<evidence type="ECO:0000256" key="3">
    <source>
        <dbReference type="ARBA" id="ARBA00022630"/>
    </source>
</evidence>
<dbReference type="InterPro" id="IPR009075">
    <property type="entry name" value="AcylCo_DH/oxidase_C"/>
</dbReference>
<evidence type="ECO:0000259" key="7">
    <source>
        <dbReference type="Pfam" id="PF00441"/>
    </source>
</evidence>
<dbReference type="Pfam" id="PF02771">
    <property type="entry name" value="Acyl-CoA_dh_N"/>
    <property type="match status" value="1"/>
</dbReference>
<dbReference type="Pfam" id="PF00441">
    <property type="entry name" value="Acyl-CoA_dh_1"/>
    <property type="match status" value="1"/>
</dbReference>
<gene>
    <name evidence="10" type="ORF">FNH06_16810</name>
</gene>
<evidence type="ECO:0000313" key="11">
    <source>
        <dbReference type="Proteomes" id="UP000318578"/>
    </source>
</evidence>
<name>A0A558AB33_9PSEU</name>
<protein>
    <submittedName>
        <fullName evidence="10">Acyl-CoA dehydrogenase</fullName>
    </submittedName>
</protein>
<evidence type="ECO:0000313" key="10">
    <source>
        <dbReference type="EMBL" id="TVT21444.1"/>
    </source>
</evidence>
<keyword evidence="11" id="KW-1185">Reference proteome</keyword>
<reference evidence="10 11" key="1">
    <citation type="submission" date="2019-07" db="EMBL/GenBank/DDBJ databases">
        <title>New species of Amycolatopsis and Streptomyces.</title>
        <authorList>
            <person name="Duangmal K."/>
            <person name="Teo W.F.A."/>
            <person name="Lipun K."/>
        </authorList>
    </citation>
    <scope>NUCLEOTIDE SEQUENCE [LARGE SCALE GENOMIC DNA]</scope>
    <source>
        <strain evidence="10 11">JCM 30562</strain>
    </source>
</reference>
<dbReference type="Gene3D" id="1.20.140.10">
    <property type="entry name" value="Butyryl-CoA Dehydrogenase, subunit A, domain 3"/>
    <property type="match status" value="1"/>
</dbReference>